<dbReference type="GO" id="GO:0004239">
    <property type="term" value="F:initiator methionyl aminopeptidase activity"/>
    <property type="evidence" value="ECO:0007669"/>
    <property type="project" value="UniProtKB-UniRule"/>
</dbReference>
<feature type="binding site" evidence="6">
    <location>
        <position position="238"/>
    </location>
    <ligand>
        <name>a divalent metal cation</name>
        <dbReference type="ChEBI" id="CHEBI:60240"/>
        <label>2</label>
        <note>catalytic</note>
    </ligand>
</feature>
<dbReference type="NCBIfam" id="TIGR00500">
    <property type="entry name" value="met_pdase_I"/>
    <property type="match status" value="1"/>
</dbReference>
<gene>
    <name evidence="6" type="primary">map</name>
    <name evidence="9" type="ORF">NS184_13770</name>
</gene>
<feature type="binding site" evidence="6">
    <location>
        <position position="174"/>
    </location>
    <ligand>
        <name>a divalent metal cation</name>
        <dbReference type="ChEBI" id="CHEBI:60240"/>
        <label>2</label>
        <note>catalytic</note>
    </ligand>
</feature>
<dbReference type="CDD" id="cd01086">
    <property type="entry name" value="MetAP1"/>
    <property type="match status" value="1"/>
</dbReference>
<feature type="domain" description="Peptidase M24" evidence="8">
    <location>
        <begin position="12"/>
        <end position="245"/>
    </location>
</feature>
<comment type="function">
    <text evidence="1 6">Removes the N-terminal methionine from nascent proteins. The N-terminal methionine is often cleaved when the second residue in the primary sequence is small and uncharged (Met-Ala-, Cys, Gly, Pro, Ser, Thr, or Val). Requires deformylation of the N(alpha)-formylated initiator methionine before it can be hydrolyzed.</text>
</comment>
<evidence type="ECO:0000256" key="5">
    <source>
        <dbReference type="ARBA" id="ARBA00022801"/>
    </source>
</evidence>
<dbReference type="InterPro" id="IPR000994">
    <property type="entry name" value="Pept_M24"/>
</dbReference>
<feature type="binding site" evidence="6">
    <location>
        <position position="111"/>
    </location>
    <ligand>
        <name>a divalent metal cation</name>
        <dbReference type="ChEBI" id="CHEBI:60240"/>
        <label>2</label>
        <note>catalytic</note>
    </ligand>
</feature>
<dbReference type="InterPro" id="IPR002467">
    <property type="entry name" value="Pept_M24A_MAP1"/>
</dbReference>
<dbReference type="PATRIC" id="fig|33881.3.peg.3218"/>
<dbReference type="Proteomes" id="UP000078252">
    <property type="component" value="Unassembled WGS sequence"/>
</dbReference>
<dbReference type="RefSeq" id="WP_058726667.1">
    <property type="nucleotide sequence ID" value="NZ_LDQC01000082.1"/>
</dbReference>
<comment type="cofactor">
    <cofactor evidence="6">
        <name>Co(2+)</name>
        <dbReference type="ChEBI" id="CHEBI:48828"/>
    </cofactor>
    <cofactor evidence="6">
        <name>Zn(2+)</name>
        <dbReference type="ChEBI" id="CHEBI:29105"/>
    </cofactor>
    <cofactor evidence="6">
        <name>Mn(2+)</name>
        <dbReference type="ChEBI" id="CHEBI:29035"/>
    </cofactor>
    <cofactor evidence="6">
        <name>Fe(2+)</name>
        <dbReference type="ChEBI" id="CHEBI:29033"/>
    </cofactor>
    <text evidence="6">Binds 2 divalent metal cations per subunit. Has a high-affinity and a low affinity metal-binding site. The true nature of the physiological cofactor is under debate. The enzyme is active with cobalt, zinc, manganese or divalent iron ions. Most likely, methionine aminopeptidases function as mononuclear Fe(2+)-metalloproteases under physiological conditions, and the catalytically relevant metal-binding site has been assigned to the histidine-containing high-affinity site.</text>
</comment>
<dbReference type="HAMAP" id="MF_01974">
    <property type="entry name" value="MetAP_1"/>
    <property type="match status" value="1"/>
</dbReference>
<dbReference type="PRINTS" id="PR00599">
    <property type="entry name" value="MAPEPTIDASE"/>
</dbReference>
<name>A0A175RJ74_9MICO</name>
<dbReference type="GO" id="GO:0006508">
    <property type="term" value="P:proteolysis"/>
    <property type="evidence" value="ECO:0007669"/>
    <property type="project" value="UniProtKB-KW"/>
</dbReference>
<dbReference type="SUPFAM" id="SSF55920">
    <property type="entry name" value="Creatinase/aminopeptidase"/>
    <property type="match status" value="1"/>
</dbReference>
<dbReference type="GO" id="GO:0070006">
    <property type="term" value="F:metalloaminopeptidase activity"/>
    <property type="evidence" value="ECO:0007669"/>
    <property type="project" value="UniProtKB-UniRule"/>
</dbReference>
<dbReference type="EMBL" id="LDQC01000082">
    <property type="protein sequence ID" value="KTR03478.1"/>
    <property type="molecule type" value="Genomic_DNA"/>
</dbReference>
<evidence type="ECO:0000256" key="4">
    <source>
        <dbReference type="ARBA" id="ARBA00022723"/>
    </source>
</evidence>
<reference evidence="9 10" key="1">
    <citation type="journal article" date="2016" name="Front. Microbiol.">
        <title>Genomic Resource of Rice Seed Associated Bacteria.</title>
        <authorList>
            <person name="Midha S."/>
            <person name="Bansal K."/>
            <person name="Sharma S."/>
            <person name="Kumar N."/>
            <person name="Patil P.P."/>
            <person name="Chaudhry V."/>
            <person name="Patil P.B."/>
        </authorList>
    </citation>
    <scope>NUCLEOTIDE SEQUENCE [LARGE SCALE GENOMIC DNA]</scope>
    <source>
        <strain evidence="9 10">NS184</strain>
    </source>
</reference>
<keyword evidence="5 6" id="KW-0378">Hydrolase</keyword>
<evidence type="ECO:0000313" key="9">
    <source>
        <dbReference type="EMBL" id="KTR03478.1"/>
    </source>
</evidence>
<dbReference type="Pfam" id="PF00557">
    <property type="entry name" value="Peptidase_M24"/>
    <property type="match status" value="1"/>
</dbReference>
<evidence type="ECO:0000259" key="8">
    <source>
        <dbReference type="Pfam" id="PF00557"/>
    </source>
</evidence>
<comment type="caution">
    <text evidence="9">The sequence shown here is derived from an EMBL/GenBank/DDBJ whole genome shotgun (WGS) entry which is preliminary data.</text>
</comment>
<feature type="binding site" evidence="6">
    <location>
        <position position="207"/>
    </location>
    <ligand>
        <name>a divalent metal cation</name>
        <dbReference type="ChEBI" id="CHEBI:60240"/>
        <label>2</label>
        <note>catalytic</note>
    </ligand>
</feature>
<feature type="binding site" evidence="6">
    <location>
        <position position="238"/>
    </location>
    <ligand>
        <name>a divalent metal cation</name>
        <dbReference type="ChEBI" id="CHEBI:60240"/>
        <label>1</label>
    </ligand>
</feature>
<evidence type="ECO:0000256" key="7">
    <source>
        <dbReference type="RuleBase" id="RU003653"/>
    </source>
</evidence>
<dbReference type="Gene3D" id="3.90.230.10">
    <property type="entry name" value="Creatinase/methionine aminopeptidase superfamily"/>
    <property type="match status" value="1"/>
</dbReference>
<evidence type="ECO:0000256" key="6">
    <source>
        <dbReference type="HAMAP-Rule" id="MF_01974"/>
    </source>
</evidence>
<keyword evidence="3 6" id="KW-0645">Protease</keyword>
<keyword evidence="4 6" id="KW-0479">Metal-binding</keyword>
<evidence type="ECO:0000313" key="10">
    <source>
        <dbReference type="Proteomes" id="UP000078252"/>
    </source>
</evidence>
<evidence type="ECO:0000256" key="1">
    <source>
        <dbReference type="ARBA" id="ARBA00002521"/>
    </source>
</evidence>
<dbReference type="PANTHER" id="PTHR43330">
    <property type="entry name" value="METHIONINE AMINOPEPTIDASE"/>
    <property type="match status" value="1"/>
</dbReference>
<comment type="similarity">
    <text evidence="6">Belongs to the peptidase M24A family. Methionine aminopeptidase type 1 subfamily.</text>
</comment>
<evidence type="ECO:0000256" key="2">
    <source>
        <dbReference type="ARBA" id="ARBA00022438"/>
    </source>
</evidence>
<evidence type="ECO:0000256" key="3">
    <source>
        <dbReference type="ARBA" id="ARBA00022670"/>
    </source>
</evidence>
<dbReference type="STRING" id="33881.NS184_13770"/>
<feature type="binding site" evidence="6">
    <location>
        <position position="100"/>
    </location>
    <ligand>
        <name>a divalent metal cation</name>
        <dbReference type="ChEBI" id="CHEBI:60240"/>
        <label>1</label>
    </ligand>
</feature>
<accession>A0A175RJ74</accession>
<dbReference type="PANTHER" id="PTHR43330:SF27">
    <property type="entry name" value="METHIONINE AMINOPEPTIDASE"/>
    <property type="match status" value="1"/>
</dbReference>
<protein>
    <recommendedName>
        <fullName evidence="6 7">Methionine aminopeptidase</fullName>
        <shortName evidence="6">MAP</shortName>
        <shortName evidence="6">MetAP</shortName>
        <ecNumber evidence="6 7">3.4.11.18</ecNumber>
    </recommendedName>
    <alternativeName>
        <fullName evidence="6">Peptidase M</fullName>
    </alternativeName>
</protein>
<feature type="binding site" evidence="6">
    <location>
        <position position="83"/>
    </location>
    <ligand>
        <name>substrate</name>
    </ligand>
</feature>
<keyword evidence="2 6" id="KW-0031">Aminopeptidase</keyword>
<dbReference type="GO" id="GO:0046872">
    <property type="term" value="F:metal ion binding"/>
    <property type="evidence" value="ECO:0007669"/>
    <property type="project" value="UniProtKB-UniRule"/>
</dbReference>
<comment type="catalytic activity">
    <reaction evidence="6 7">
        <text>Release of N-terminal amino acids, preferentially methionine, from peptides and arylamides.</text>
        <dbReference type="EC" id="3.4.11.18"/>
    </reaction>
</comment>
<dbReference type="EC" id="3.4.11.18" evidence="6 7"/>
<proteinExistence type="inferred from homology"/>
<dbReference type="AlphaFoldDB" id="A0A175RJ74"/>
<comment type="subunit">
    <text evidence="6">Monomer.</text>
</comment>
<feature type="binding site" evidence="6">
    <location>
        <position position="111"/>
    </location>
    <ligand>
        <name>a divalent metal cation</name>
        <dbReference type="ChEBI" id="CHEBI:60240"/>
        <label>1</label>
    </ligand>
</feature>
<dbReference type="InterPro" id="IPR036005">
    <property type="entry name" value="Creatinase/aminopeptidase-like"/>
</dbReference>
<dbReference type="GO" id="GO:0005829">
    <property type="term" value="C:cytosol"/>
    <property type="evidence" value="ECO:0007669"/>
    <property type="project" value="TreeGrafter"/>
</dbReference>
<dbReference type="OrthoDB" id="9802055at2"/>
<organism evidence="9 10">
    <name type="scientific">Curtobacterium luteum</name>
    <dbReference type="NCBI Taxonomy" id="33881"/>
    <lineage>
        <taxon>Bacteria</taxon>
        <taxon>Bacillati</taxon>
        <taxon>Actinomycetota</taxon>
        <taxon>Actinomycetes</taxon>
        <taxon>Micrococcales</taxon>
        <taxon>Microbacteriaceae</taxon>
        <taxon>Curtobacterium</taxon>
    </lineage>
</organism>
<dbReference type="InterPro" id="IPR001714">
    <property type="entry name" value="Pept_M24_MAP"/>
</dbReference>
<feature type="binding site" evidence="6">
    <location>
        <position position="181"/>
    </location>
    <ligand>
        <name>substrate</name>
    </ligand>
</feature>
<sequence length="263" mass="28130">MIELRTPAELDGLRAAGRFVADVLDELLETVDVGVNLLDLDRVAARMIADRGAESCYVDYHPSFGKSPFGKNLCTSVNDAALHGLPYDRVLVDGDLVSLDFAASVDGWVADSAVTVQVGTPREDDQRLVDTVERALAAGIAQFRVGNKLGDVSYAIGHVAHEAGYDVNTQFGGHGVGRTMHGEPHVPNDGRPGRGLKLRPGLVVAIEPWLMQGTDELFQDDDGWTLKSADGSRAAHVEHTVAVTEAGPEVLTLRRAQRADATA</sequence>